<dbReference type="InterPro" id="IPR000571">
    <property type="entry name" value="Znf_CCCH"/>
</dbReference>
<dbReference type="Gene3D" id="3.30.70.330">
    <property type="match status" value="1"/>
</dbReference>
<evidence type="ECO:0000313" key="18">
    <source>
        <dbReference type="Proteomes" id="UP000186594"/>
    </source>
</evidence>
<dbReference type="SUPFAM" id="SSF54928">
    <property type="entry name" value="RNA-binding domain, RBD"/>
    <property type="match status" value="1"/>
</dbReference>
<dbReference type="GO" id="GO:0071007">
    <property type="term" value="C:U2-type catalytic step 2 spliceosome"/>
    <property type="evidence" value="ECO:0007669"/>
    <property type="project" value="TreeGrafter"/>
</dbReference>
<dbReference type="GO" id="GO:0008270">
    <property type="term" value="F:zinc ion binding"/>
    <property type="evidence" value="ECO:0007669"/>
    <property type="project" value="UniProtKB-KW"/>
</dbReference>
<feature type="zinc finger region" description="C3H1-type" evidence="13">
    <location>
        <begin position="100"/>
        <end position="122"/>
    </location>
</feature>
<dbReference type="FunFam" id="3.30.70.330:FF:000249">
    <property type="entry name" value="Pre-mRNA-splicing factor CWC2, variant"/>
    <property type="match status" value="1"/>
</dbReference>
<evidence type="ECO:0000256" key="7">
    <source>
        <dbReference type="ARBA" id="ARBA00022833"/>
    </source>
</evidence>
<keyword evidence="7 13" id="KW-0862">Zinc</keyword>
<keyword evidence="4 13" id="KW-0479">Metal-binding</keyword>
<sequence length="359" mass="40786">MSTLDPELQSQDNEGPQDQTISVPIQKKRKRKPARKQVESRKYGHEHVPVAGTVWNIWYGRWSGGDRDDEYMNQNHSDTRCDIAKDSGWTRADKIVGSYFCLFFARGNCPQGHECNYLHRLPTVHDIFNPNVDCFGREKHSDYRDDMGGVGSFMRQNTTLYVGRINVSDDIEEIVSRHFAEWGEVERIRVLNSRGIAFVTYALESNAQFAKEAMAHQSLDHNEILNVRWASHDPNPLTVARDKRRVEEQAAEAIRKALPAEFVAEIEGRDPELAKRRRIEGSFGLPGYEAPDDIWYARGQGAINPAVRTKELEGPRLVIEESDNREQGLLPASTLKFLSSLKSSYGMGSLVAYQSDESE</sequence>
<keyword evidence="11" id="KW-0131">Cell cycle</keyword>
<evidence type="ECO:0000256" key="14">
    <source>
        <dbReference type="SAM" id="MobiDB-lite"/>
    </source>
</evidence>
<feature type="domain" description="RRM" evidence="15">
    <location>
        <begin position="158"/>
        <end position="232"/>
    </location>
</feature>
<dbReference type="GO" id="GO:0036002">
    <property type="term" value="F:pre-mRNA binding"/>
    <property type="evidence" value="ECO:0007669"/>
    <property type="project" value="TreeGrafter"/>
</dbReference>
<keyword evidence="3" id="KW-0507">mRNA processing</keyword>
<evidence type="ECO:0000259" key="16">
    <source>
        <dbReference type="PROSITE" id="PS50103"/>
    </source>
</evidence>
<keyword evidence="9" id="KW-0508">mRNA splicing</keyword>
<organism evidence="17 18">
    <name type="scientific">Neolecta irregularis (strain DAH-3)</name>
    <dbReference type="NCBI Taxonomy" id="1198029"/>
    <lineage>
        <taxon>Eukaryota</taxon>
        <taxon>Fungi</taxon>
        <taxon>Dikarya</taxon>
        <taxon>Ascomycota</taxon>
        <taxon>Taphrinomycotina</taxon>
        <taxon>Neolectales</taxon>
        <taxon>Neolectaceae</taxon>
        <taxon>Neolecta</taxon>
    </lineage>
</organism>
<dbReference type="OMA" id="CNIAKDS"/>
<dbReference type="InterPro" id="IPR035979">
    <property type="entry name" value="RBD_domain_sf"/>
</dbReference>
<dbReference type="InterPro" id="IPR012677">
    <property type="entry name" value="Nucleotide-bd_a/b_plait_sf"/>
</dbReference>
<keyword evidence="6 13" id="KW-0863">Zinc-finger</keyword>
<dbReference type="CDD" id="cd12360">
    <property type="entry name" value="RRM_cwf2"/>
    <property type="match status" value="1"/>
</dbReference>
<dbReference type="Proteomes" id="UP000186594">
    <property type="component" value="Unassembled WGS sequence"/>
</dbReference>
<name>A0A1U7LW52_NEOID</name>
<evidence type="ECO:0000256" key="13">
    <source>
        <dbReference type="PROSITE-ProRule" id="PRU00723"/>
    </source>
</evidence>
<comment type="similarity">
    <text evidence="2">Belongs to the RRM CWC2 family.</text>
</comment>
<evidence type="ECO:0000256" key="2">
    <source>
        <dbReference type="ARBA" id="ARBA00008024"/>
    </source>
</evidence>
<dbReference type="GO" id="GO:0071014">
    <property type="term" value="C:post-mRNA release spliceosomal complex"/>
    <property type="evidence" value="ECO:0007669"/>
    <property type="project" value="EnsemblFungi"/>
</dbReference>
<evidence type="ECO:0000256" key="9">
    <source>
        <dbReference type="ARBA" id="ARBA00023187"/>
    </source>
</evidence>
<dbReference type="AlphaFoldDB" id="A0A1U7LW52"/>
<dbReference type="InterPro" id="IPR000504">
    <property type="entry name" value="RRM_dom"/>
</dbReference>
<keyword evidence="10" id="KW-0539">Nucleus</keyword>
<dbReference type="Pfam" id="PF00076">
    <property type="entry name" value="RRM_1"/>
    <property type="match status" value="1"/>
</dbReference>
<evidence type="ECO:0000259" key="15">
    <source>
        <dbReference type="PROSITE" id="PS50102"/>
    </source>
</evidence>
<evidence type="ECO:0000256" key="3">
    <source>
        <dbReference type="ARBA" id="ARBA00022664"/>
    </source>
</evidence>
<keyword evidence="5" id="KW-0747">Spliceosome</keyword>
<accession>A0A1U7LW52</accession>
<dbReference type="GO" id="GO:0006397">
    <property type="term" value="P:mRNA processing"/>
    <property type="evidence" value="ECO:0007669"/>
    <property type="project" value="UniProtKB-KW"/>
</dbReference>
<dbReference type="PROSITE" id="PS50102">
    <property type="entry name" value="RRM"/>
    <property type="match status" value="1"/>
</dbReference>
<evidence type="ECO:0000256" key="5">
    <source>
        <dbReference type="ARBA" id="ARBA00022728"/>
    </source>
</evidence>
<dbReference type="PROSITE" id="PS50103">
    <property type="entry name" value="ZF_C3H1"/>
    <property type="match status" value="1"/>
</dbReference>
<proteinExistence type="inferred from homology"/>
<dbReference type="GO" id="GO:0017070">
    <property type="term" value="F:U6 snRNA binding"/>
    <property type="evidence" value="ECO:0007669"/>
    <property type="project" value="TreeGrafter"/>
</dbReference>
<evidence type="ECO:0000256" key="10">
    <source>
        <dbReference type="ARBA" id="ARBA00023242"/>
    </source>
</evidence>
<dbReference type="InterPro" id="IPR039171">
    <property type="entry name" value="Cwc2/Slt11"/>
</dbReference>
<evidence type="ECO:0000256" key="4">
    <source>
        <dbReference type="ARBA" id="ARBA00022723"/>
    </source>
</evidence>
<dbReference type="GO" id="GO:0071006">
    <property type="term" value="C:U2-type catalytic step 1 spliceosome"/>
    <property type="evidence" value="ECO:0007669"/>
    <property type="project" value="TreeGrafter"/>
</dbReference>
<dbReference type="GO" id="GO:0008380">
    <property type="term" value="P:RNA splicing"/>
    <property type="evidence" value="ECO:0007669"/>
    <property type="project" value="UniProtKB-KW"/>
</dbReference>
<evidence type="ECO:0000256" key="12">
    <source>
        <dbReference type="PROSITE-ProRule" id="PRU00176"/>
    </source>
</evidence>
<evidence type="ECO:0000256" key="8">
    <source>
        <dbReference type="ARBA" id="ARBA00022884"/>
    </source>
</evidence>
<feature type="compositionally biased region" description="Basic residues" evidence="14">
    <location>
        <begin position="26"/>
        <end position="35"/>
    </location>
</feature>
<protein>
    <submittedName>
        <fullName evidence="17">Pre-mRNA-splicing factor cwc2</fullName>
    </submittedName>
</protein>
<dbReference type="Pfam" id="PF16131">
    <property type="entry name" value="Torus"/>
    <property type="match status" value="1"/>
</dbReference>
<keyword evidence="18" id="KW-1185">Reference proteome</keyword>
<gene>
    <name evidence="17" type="ORF">NEOLI_000716</name>
</gene>
<dbReference type="GO" id="GO:0000974">
    <property type="term" value="C:Prp19 complex"/>
    <property type="evidence" value="ECO:0007669"/>
    <property type="project" value="EnsemblFungi"/>
</dbReference>
<reference evidence="17 18" key="1">
    <citation type="submission" date="2016-04" db="EMBL/GenBank/DDBJ databases">
        <title>Evolutionary innovation and constraint leading to complex multicellularity in the Ascomycota.</title>
        <authorList>
            <person name="Cisse O."/>
            <person name="Nguyen A."/>
            <person name="Hewitt D.A."/>
            <person name="Jedd G."/>
            <person name="Stajich J.E."/>
        </authorList>
    </citation>
    <scope>NUCLEOTIDE SEQUENCE [LARGE SCALE GENOMIC DNA]</scope>
    <source>
        <strain evidence="17 18">DAH-3</strain>
    </source>
</reference>
<evidence type="ECO:0000256" key="1">
    <source>
        <dbReference type="ARBA" id="ARBA00004123"/>
    </source>
</evidence>
<evidence type="ECO:0000256" key="11">
    <source>
        <dbReference type="ARBA" id="ARBA00023306"/>
    </source>
</evidence>
<evidence type="ECO:0000313" key="17">
    <source>
        <dbReference type="EMBL" id="OLL26910.1"/>
    </source>
</evidence>
<dbReference type="PANTHER" id="PTHR14089:SF2">
    <property type="entry name" value="PRE-MRNA-SPLICING FACTOR CWC2"/>
    <property type="match status" value="1"/>
</dbReference>
<comment type="subcellular location">
    <subcellularLocation>
        <location evidence="1">Nucleus</location>
    </subcellularLocation>
</comment>
<feature type="domain" description="C3H1-type" evidence="16">
    <location>
        <begin position="100"/>
        <end position="122"/>
    </location>
</feature>
<dbReference type="InterPro" id="IPR034181">
    <property type="entry name" value="Cwc2_RRM"/>
</dbReference>
<dbReference type="PANTHER" id="PTHR14089">
    <property type="entry name" value="PRE-MRNA-SPLICING FACTOR RBM22"/>
    <property type="match status" value="1"/>
</dbReference>
<dbReference type="STRING" id="1198029.A0A1U7LW52"/>
<keyword evidence="8 12" id="KW-0694">RNA-binding</keyword>
<dbReference type="InterPro" id="IPR032297">
    <property type="entry name" value="Torus"/>
</dbReference>
<dbReference type="EMBL" id="LXFE01000138">
    <property type="protein sequence ID" value="OLL26910.1"/>
    <property type="molecule type" value="Genomic_DNA"/>
</dbReference>
<dbReference type="SMART" id="SM00360">
    <property type="entry name" value="RRM"/>
    <property type="match status" value="1"/>
</dbReference>
<feature type="region of interest" description="Disordered" evidence="14">
    <location>
        <begin position="1"/>
        <end position="43"/>
    </location>
</feature>
<feature type="compositionally biased region" description="Polar residues" evidence="14">
    <location>
        <begin position="1"/>
        <end position="23"/>
    </location>
</feature>
<comment type="caution">
    <text evidence="17">The sequence shown here is derived from an EMBL/GenBank/DDBJ whole genome shotgun (WGS) entry which is preliminary data.</text>
</comment>
<dbReference type="OrthoDB" id="10251848at2759"/>
<evidence type="ECO:0000256" key="6">
    <source>
        <dbReference type="ARBA" id="ARBA00022771"/>
    </source>
</evidence>